<keyword evidence="3 11" id="KW-0547">Nucleotide-binding</keyword>
<dbReference type="PROSITE" id="PS50893">
    <property type="entry name" value="ABC_TRANSPORTER_2"/>
    <property type="match status" value="2"/>
</dbReference>
<keyword evidence="5 11" id="KW-0378">Hydrolase</keyword>
<dbReference type="InterPro" id="IPR017871">
    <property type="entry name" value="ABC_transporter-like_CS"/>
</dbReference>
<dbReference type="InterPro" id="IPR032781">
    <property type="entry name" value="ABC_tran_Xtn"/>
</dbReference>
<dbReference type="GO" id="GO:0016887">
    <property type="term" value="F:ATP hydrolysis activity"/>
    <property type="evidence" value="ECO:0007669"/>
    <property type="project" value="UniProtKB-UniRule"/>
</dbReference>
<feature type="domain" description="ABC transporter" evidence="13">
    <location>
        <begin position="320"/>
        <end position="538"/>
    </location>
</feature>
<evidence type="ECO:0000313" key="14">
    <source>
        <dbReference type="EMBL" id="RCS54969.1"/>
    </source>
</evidence>
<dbReference type="OrthoDB" id="9760950at2"/>
<comment type="catalytic activity">
    <reaction evidence="9 11">
        <text>ATP + H2O = ADP + phosphate + H(+)</text>
        <dbReference type="Rhea" id="RHEA:13065"/>
        <dbReference type="ChEBI" id="CHEBI:15377"/>
        <dbReference type="ChEBI" id="CHEBI:15378"/>
        <dbReference type="ChEBI" id="CHEBI:30616"/>
        <dbReference type="ChEBI" id="CHEBI:43474"/>
        <dbReference type="ChEBI" id="CHEBI:456216"/>
    </reaction>
</comment>
<dbReference type="Pfam" id="PF16326">
    <property type="entry name" value="ABC_tran_CTD"/>
    <property type="match status" value="1"/>
</dbReference>
<dbReference type="PANTHER" id="PTHR42855:SF1">
    <property type="entry name" value="ABC TRANSPORTER DOMAIN-CONTAINING PROTEIN"/>
    <property type="match status" value="1"/>
</dbReference>
<keyword evidence="2 11" id="KW-0677">Repeat</keyword>
<evidence type="ECO:0000256" key="5">
    <source>
        <dbReference type="ARBA" id="ARBA00022801"/>
    </source>
</evidence>
<dbReference type="Pfam" id="PF00005">
    <property type="entry name" value="ABC_tran"/>
    <property type="match status" value="2"/>
</dbReference>
<dbReference type="CDD" id="cd03221">
    <property type="entry name" value="ABCF_EF-3"/>
    <property type="match status" value="2"/>
</dbReference>
<sequence>MPLITLKNVRHSYHDRPLFTDVNLVLEPGQRVCLMGRNGAGKSTLLKILAGEVVPDDGEVATAVGLTRAQMAQTVPTDDRGTVFDVVADGVGKLAAVLREYHTLTHQLAENANDQIANRLDELQHEIDTNDGWNLQNQIEQTLTRTGLDGELVFQKLSAGMKRRVLLARALVNEPDLLLMDEPTNHLDIDSILWLEKLLLNTSSSIVFVTHDRAFARKLATRVIDVDRGRVTSWSCGYDDFLRRKAEALEAEEKQQALFDKKLAQEETWIRQGIKARRTRNEGRVRALKKLREEFSDRRKHVGSVKMEAHVADRSGQLVFKADNLSHRFGDLRIVDDFSTVIMRGDKVGIIGRNGIGKSTLLRILLGQLKPDHGQVKVGTNVQIAYFDQLQARLEPEQTLRENIGEGNEFIHVNGKSKHVVGYLQEFLFTPEQANRAIKYLSGGERNRLLLAQLFAKPSNVLVLDEPTNDLDADTMELLEDLVVNYPGTILVVSHDREFLNNVVTSTIVFEGDGNVSEYAGGYDDYLVQRNKESSSSLAPTKLEAKPVAAEKSAAPKKGNNEGARGRKLSYKEQRELDSLPQRIEELEAQQEKLQAKIADPGFYQQPQEEIKKVSQRLEEVGEELLLAMERWEELATIQESGG</sequence>
<comment type="subcellular location">
    <subcellularLocation>
        <location evidence="11">Cytoplasm</location>
    </subcellularLocation>
    <text evidence="11">Associates with ribosomes.</text>
</comment>
<dbReference type="SUPFAM" id="SSF52540">
    <property type="entry name" value="P-loop containing nucleoside triphosphate hydrolases"/>
    <property type="match status" value="2"/>
</dbReference>
<dbReference type="InterPro" id="IPR027417">
    <property type="entry name" value="P-loop_NTPase"/>
</dbReference>
<dbReference type="InterPro" id="IPR032524">
    <property type="entry name" value="ABC_tran_C"/>
</dbReference>
<feature type="domain" description="ABC transporter" evidence="13">
    <location>
        <begin position="4"/>
        <end position="253"/>
    </location>
</feature>
<keyword evidence="1 11" id="KW-0963">Cytoplasm</keyword>
<dbReference type="PROSITE" id="PS00211">
    <property type="entry name" value="ABC_TRANSPORTER_1"/>
    <property type="match status" value="2"/>
</dbReference>
<proteinExistence type="inferred from homology"/>
<feature type="binding site" evidence="11">
    <location>
        <begin position="36"/>
        <end position="43"/>
    </location>
    <ligand>
        <name>ATP</name>
        <dbReference type="ChEBI" id="CHEBI:30616"/>
        <label>1</label>
    </ligand>
</feature>
<feature type="region of interest" description="Disordered" evidence="12">
    <location>
        <begin position="534"/>
        <end position="569"/>
    </location>
</feature>
<dbReference type="FunFam" id="3.40.50.300:FF:000309">
    <property type="entry name" value="ABC transporter ATP-binding protein"/>
    <property type="match status" value="1"/>
</dbReference>
<dbReference type="InterPro" id="IPR037118">
    <property type="entry name" value="Val-tRNA_synth_C_sf"/>
</dbReference>
<comment type="function">
    <text evidence="11">Probably plays a role in ribosome assembly or function. May be involved in resolution of branched DNA intermediates that result from template switching in postreplication gaps. Binds DNA and has ATPase activity.</text>
</comment>
<gene>
    <name evidence="11" type="primary">uup</name>
    <name evidence="14" type="ORF">DTL42_06655</name>
</gene>
<dbReference type="EMBL" id="QPEX01000010">
    <property type="protein sequence ID" value="RCS54969.1"/>
    <property type="molecule type" value="Genomic_DNA"/>
</dbReference>
<evidence type="ECO:0000256" key="11">
    <source>
        <dbReference type="HAMAP-Rule" id="MF_00848"/>
    </source>
</evidence>
<keyword evidence="8 11" id="KW-0234">DNA repair</keyword>
<dbReference type="FunFam" id="3.40.50.300:FF:000011">
    <property type="entry name" value="Putative ABC transporter ATP-binding component"/>
    <property type="match status" value="1"/>
</dbReference>
<accession>A0A368KXB3</accession>
<dbReference type="Gene3D" id="1.10.287.380">
    <property type="entry name" value="Valyl-tRNA synthetase, C-terminal domain"/>
    <property type="match status" value="1"/>
</dbReference>
<evidence type="ECO:0000256" key="7">
    <source>
        <dbReference type="ARBA" id="ARBA00023125"/>
    </source>
</evidence>
<dbReference type="EC" id="3.6.1.-" evidence="11"/>
<dbReference type="Proteomes" id="UP000253562">
    <property type="component" value="Unassembled WGS sequence"/>
</dbReference>
<evidence type="ECO:0000256" key="3">
    <source>
        <dbReference type="ARBA" id="ARBA00022741"/>
    </source>
</evidence>
<evidence type="ECO:0000256" key="9">
    <source>
        <dbReference type="ARBA" id="ARBA00049360"/>
    </source>
</evidence>
<dbReference type="GO" id="GO:0005524">
    <property type="term" value="F:ATP binding"/>
    <property type="evidence" value="ECO:0007669"/>
    <property type="project" value="UniProtKB-UniRule"/>
</dbReference>
<comment type="caution">
    <text evidence="14">The sequence shown here is derived from an EMBL/GenBank/DDBJ whole genome shotgun (WGS) entry which is preliminary data.</text>
</comment>
<feature type="binding site" evidence="11">
    <location>
        <begin position="352"/>
        <end position="359"/>
    </location>
    <ligand>
        <name>ATP</name>
        <dbReference type="ChEBI" id="CHEBI:30616"/>
        <label>2</label>
    </ligand>
</feature>
<protein>
    <recommendedName>
        <fullName evidence="11">ATP-binding protein Uup</fullName>
        <ecNumber evidence="11">3.6.1.-</ecNumber>
    </recommendedName>
</protein>
<evidence type="ECO:0000256" key="12">
    <source>
        <dbReference type="SAM" id="MobiDB-lite"/>
    </source>
</evidence>
<dbReference type="Pfam" id="PF12848">
    <property type="entry name" value="ABC_tran_Xtn"/>
    <property type="match status" value="1"/>
</dbReference>
<dbReference type="InterPro" id="IPR051309">
    <property type="entry name" value="ABCF_ATPase"/>
</dbReference>
<dbReference type="Gene3D" id="3.40.50.300">
    <property type="entry name" value="P-loop containing nucleotide triphosphate hydrolases"/>
    <property type="match status" value="2"/>
</dbReference>
<evidence type="ECO:0000256" key="6">
    <source>
        <dbReference type="ARBA" id="ARBA00022840"/>
    </source>
</evidence>
<dbReference type="InterPro" id="IPR003439">
    <property type="entry name" value="ABC_transporter-like_ATP-bd"/>
</dbReference>
<comment type="similarity">
    <text evidence="10 11">Belongs to the ABC transporter superfamily. ABCF family. Uup subfamily.</text>
</comment>
<keyword evidence="7 11" id="KW-0238">DNA-binding</keyword>
<dbReference type="SMART" id="SM00382">
    <property type="entry name" value="AAA"/>
    <property type="match status" value="2"/>
</dbReference>
<dbReference type="GO" id="GO:0005737">
    <property type="term" value="C:cytoplasm"/>
    <property type="evidence" value="ECO:0007669"/>
    <property type="project" value="UniProtKB-SubCell"/>
</dbReference>
<evidence type="ECO:0000256" key="2">
    <source>
        <dbReference type="ARBA" id="ARBA00022737"/>
    </source>
</evidence>
<evidence type="ECO:0000256" key="8">
    <source>
        <dbReference type="ARBA" id="ARBA00023204"/>
    </source>
</evidence>
<dbReference type="AlphaFoldDB" id="A0A368KXB3"/>
<dbReference type="GO" id="GO:0006281">
    <property type="term" value="P:DNA repair"/>
    <property type="evidence" value="ECO:0007669"/>
    <property type="project" value="UniProtKB-KW"/>
</dbReference>
<dbReference type="HAMAP" id="MF_00848">
    <property type="entry name" value="Uup"/>
    <property type="match status" value="1"/>
</dbReference>
<evidence type="ECO:0000256" key="10">
    <source>
        <dbReference type="ARBA" id="ARBA00061478"/>
    </source>
</evidence>
<dbReference type="GO" id="GO:0043022">
    <property type="term" value="F:ribosome binding"/>
    <property type="evidence" value="ECO:0007669"/>
    <property type="project" value="UniProtKB-UniRule"/>
</dbReference>
<name>A0A368KXB3_9BACT</name>
<dbReference type="GO" id="GO:0003677">
    <property type="term" value="F:DNA binding"/>
    <property type="evidence" value="ECO:0007669"/>
    <property type="project" value="UniProtKB-UniRule"/>
</dbReference>
<dbReference type="PANTHER" id="PTHR42855">
    <property type="entry name" value="ABC TRANSPORTER ATP-BINDING SUBUNIT"/>
    <property type="match status" value="1"/>
</dbReference>
<evidence type="ECO:0000313" key="15">
    <source>
        <dbReference type="Proteomes" id="UP000253562"/>
    </source>
</evidence>
<keyword evidence="6 11" id="KW-0067">ATP-binding</keyword>
<evidence type="ECO:0000256" key="4">
    <source>
        <dbReference type="ARBA" id="ARBA00022763"/>
    </source>
</evidence>
<organism evidence="14 15">
    <name type="scientific">Bremerella cremea</name>
    <dbReference type="NCBI Taxonomy" id="1031537"/>
    <lineage>
        <taxon>Bacteria</taxon>
        <taxon>Pseudomonadati</taxon>
        <taxon>Planctomycetota</taxon>
        <taxon>Planctomycetia</taxon>
        <taxon>Pirellulales</taxon>
        <taxon>Pirellulaceae</taxon>
        <taxon>Bremerella</taxon>
    </lineage>
</organism>
<evidence type="ECO:0000259" key="13">
    <source>
        <dbReference type="PROSITE" id="PS50893"/>
    </source>
</evidence>
<dbReference type="InterPro" id="IPR003593">
    <property type="entry name" value="AAA+_ATPase"/>
</dbReference>
<reference evidence="14 15" key="1">
    <citation type="submission" date="2018-07" db="EMBL/GenBank/DDBJ databases">
        <title>Comparative genomes isolates from brazilian mangrove.</title>
        <authorList>
            <person name="De Araujo J.E."/>
            <person name="Taketani R.G."/>
            <person name="Silva M.C.P."/>
            <person name="Lourenco M.V."/>
            <person name="Oliveira V.M."/>
            <person name="Andreote F.D."/>
        </authorList>
    </citation>
    <scope>NUCLEOTIDE SEQUENCE [LARGE SCALE GENOMIC DNA]</scope>
    <source>
        <strain evidence="14 15">HEX PRIS-MGV</strain>
    </source>
</reference>
<evidence type="ECO:0000256" key="1">
    <source>
        <dbReference type="ARBA" id="ARBA00022490"/>
    </source>
</evidence>
<keyword evidence="4 11" id="KW-0227">DNA damage</keyword>
<dbReference type="InterPro" id="IPR043686">
    <property type="entry name" value="Uup"/>
</dbReference>